<dbReference type="InterPro" id="IPR004147">
    <property type="entry name" value="ABC1_dom"/>
</dbReference>
<dbReference type="Proteomes" id="UP000000426">
    <property type="component" value="Chromosome"/>
</dbReference>
<reference evidence="2 3" key="1">
    <citation type="journal article" date="2005" name="Proc. Natl. Acad. Sci. U.S.A.">
        <title>Comparison of the complete genome sequences of Pseudomonas syringae pv. syringae B728a and pv. tomato DC3000.</title>
        <authorList>
            <person name="Feil H."/>
            <person name="Feil W.S."/>
            <person name="Chain P."/>
            <person name="Larimer F."/>
            <person name="Dibartolo G."/>
            <person name="Copeland A."/>
            <person name="Lykidis A."/>
            <person name="Trong S."/>
            <person name="Nolan M."/>
            <person name="Goltsman E."/>
            <person name="Thiel J."/>
            <person name="Malfatti S."/>
            <person name="Loper J.E."/>
            <person name="Lapidus A."/>
            <person name="Detter J.C."/>
            <person name="Land M."/>
            <person name="Richardson P.M."/>
            <person name="Kyrpides N.C."/>
            <person name="Ivanova N."/>
            <person name="Lindow S.E."/>
        </authorList>
    </citation>
    <scope>NUCLEOTIDE SEQUENCE [LARGE SCALE GENOMIC DNA]</scope>
    <source>
        <strain evidence="2 3">B728a</strain>
    </source>
</reference>
<dbReference type="AlphaFoldDB" id="Q4ZT41"/>
<dbReference type="SUPFAM" id="SSF56112">
    <property type="entry name" value="Protein kinase-like (PK-like)"/>
    <property type="match status" value="1"/>
</dbReference>
<dbReference type="EMBL" id="CP000075">
    <property type="protein sequence ID" value="AAY37681.1"/>
    <property type="molecule type" value="Genomic_DNA"/>
</dbReference>
<evidence type="ECO:0000313" key="3">
    <source>
        <dbReference type="Proteomes" id="UP000000426"/>
    </source>
</evidence>
<protein>
    <recommendedName>
        <fullName evidence="1">Protein kinase domain-containing protein</fullName>
    </recommendedName>
</protein>
<organism evidence="2 3">
    <name type="scientific">Pseudomonas syringae pv. syringae (strain B728a)</name>
    <dbReference type="NCBI Taxonomy" id="205918"/>
    <lineage>
        <taxon>Bacteria</taxon>
        <taxon>Pseudomonadati</taxon>
        <taxon>Pseudomonadota</taxon>
        <taxon>Gammaproteobacteria</taxon>
        <taxon>Pseudomonadales</taxon>
        <taxon>Pseudomonadaceae</taxon>
        <taxon>Pseudomonas</taxon>
        <taxon>Pseudomonas syringae</taxon>
    </lineage>
</organism>
<accession>Q4ZT41</accession>
<dbReference type="Pfam" id="PF03109">
    <property type="entry name" value="ABC1"/>
    <property type="match status" value="1"/>
</dbReference>
<dbReference type="KEGG" id="psb:Psyr_2642"/>
<evidence type="ECO:0000313" key="2">
    <source>
        <dbReference type="EMBL" id="AAY37681.1"/>
    </source>
</evidence>
<dbReference type="GO" id="GO:0005524">
    <property type="term" value="F:ATP binding"/>
    <property type="evidence" value="ECO:0007669"/>
    <property type="project" value="InterPro"/>
</dbReference>
<dbReference type="Gene3D" id="1.10.510.10">
    <property type="entry name" value="Transferase(Phosphotransferase) domain 1"/>
    <property type="match status" value="1"/>
</dbReference>
<name>Q4ZT41_PSEU2</name>
<sequence length="214" mass="23960">MGQVTECPLRIFLARMDLLVIGDFHFDSILTGGGTNITAKYRNGDVLAVAKFFFMGPSPVAHKKLRNEIDLQMRGWELTKVTPKIYREFHSTDGFVRSYLMEHITGVTFTDAIPEAGYSTTLEVAAAFFRVCWAYHHTFMGVVHGDLHPGNIIFESGLEDWLTRRPEFPEVRILDLGASISPYDFGYPESLKKTCGMTFTGGTQVHSIASPPSF</sequence>
<dbReference type="Gene3D" id="3.30.200.20">
    <property type="entry name" value="Phosphorylase Kinase, domain 1"/>
    <property type="match status" value="1"/>
</dbReference>
<evidence type="ECO:0000259" key="1">
    <source>
        <dbReference type="PROSITE" id="PS50011"/>
    </source>
</evidence>
<dbReference type="InterPro" id="IPR011009">
    <property type="entry name" value="Kinase-like_dom_sf"/>
</dbReference>
<dbReference type="HOGENOM" id="CLU_1287987_0_0_6"/>
<dbReference type="GO" id="GO:0004672">
    <property type="term" value="F:protein kinase activity"/>
    <property type="evidence" value="ECO:0007669"/>
    <property type="project" value="InterPro"/>
</dbReference>
<dbReference type="PROSITE" id="PS50011">
    <property type="entry name" value="PROTEIN_KINASE_DOM"/>
    <property type="match status" value="1"/>
</dbReference>
<dbReference type="RefSeq" id="WP_011267851.1">
    <property type="nucleotide sequence ID" value="NC_007005.1"/>
</dbReference>
<gene>
    <name evidence="2" type="ordered locus">Psyr_2642</name>
</gene>
<dbReference type="InterPro" id="IPR000719">
    <property type="entry name" value="Prot_kinase_dom"/>
</dbReference>
<dbReference type="OrthoDB" id="9801841at2"/>
<feature type="domain" description="Protein kinase" evidence="1">
    <location>
        <begin position="24"/>
        <end position="214"/>
    </location>
</feature>
<proteinExistence type="predicted"/>